<proteinExistence type="predicted"/>
<feature type="chain" id="PRO_5040245185" evidence="2">
    <location>
        <begin position="19"/>
        <end position="605"/>
    </location>
</feature>
<dbReference type="RefSeq" id="XP_011297440.1">
    <property type="nucleotide sequence ID" value="XM_011299138.1"/>
</dbReference>
<organism evidence="3 4">
    <name type="scientific">Fopius arisanus</name>
    <dbReference type="NCBI Taxonomy" id="64838"/>
    <lineage>
        <taxon>Eukaryota</taxon>
        <taxon>Metazoa</taxon>
        <taxon>Ecdysozoa</taxon>
        <taxon>Arthropoda</taxon>
        <taxon>Hexapoda</taxon>
        <taxon>Insecta</taxon>
        <taxon>Pterygota</taxon>
        <taxon>Neoptera</taxon>
        <taxon>Endopterygota</taxon>
        <taxon>Hymenoptera</taxon>
        <taxon>Apocrita</taxon>
        <taxon>Ichneumonoidea</taxon>
        <taxon>Braconidae</taxon>
        <taxon>Opiinae</taxon>
        <taxon>Fopius</taxon>
    </lineage>
</organism>
<evidence type="ECO:0000256" key="1">
    <source>
        <dbReference type="SAM" id="MobiDB-lite"/>
    </source>
</evidence>
<evidence type="ECO:0000313" key="3">
    <source>
        <dbReference type="Proteomes" id="UP000694866"/>
    </source>
</evidence>
<gene>
    <name evidence="4" type="primary">LOC105263128</name>
</gene>
<evidence type="ECO:0000256" key="2">
    <source>
        <dbReference type="SAM" id="SignalP"/>
    </source>
</evidence>
<dbReference type="KEGG" id="fas:105263128"/>
<evidence type="ECO:0000313" key="4">
    <source>
        <dbReference type="RefSeq" id="XP_011297440.1"/>
    </source>
</evidence>
<dbReference type="OrthoDB" id="6287506at2759"/>
<accession>A0A9R1SUN3</accession>
<dbReference type="Proteomes" id="UP000694866">
    <property type="component" value="Unplaced"/>
</dbReference>
<name>A0A9R1SUN3_9HYME</name>
<dbReference type="Gene3D" id="2.60.120.970">
    <property type="match status" value="1"/>
</dbReference>
<protein>
    <submittedName>
        <fullName evidence="4">Uncharacterized protein isoform X1</fullName>
    </submittedName>
</protein>
<keyword evidence="3" id="KW-1185">Reference proteome</keyword>
<keyword evidence="2" id="KW-0732">Signal</keyword>
<dbReference type="GeneID" id="105263128"/>
<feature type="compositionally biased region" description="Polar residues" evidence="1">
    <location>
        <begin position="267"/>
        <end position="276"/>
    </location>
</feature>
<feature type="signal peptide" evidence="2">
    <location>
        <begin position="1"/>
        <end position="18"/>
    </location>
</feature>
<reference evidence="4" key="1">
    <citation type="submission" date="2025-08" db="UniProtKB">
        <authorList>
            <consortium name="RefSeq"/>
        </authorList>
    </citation>
    <scope>IDENTIFICATION</scope>
    <source>
        <strain evidence="4">USDA-PBARC FA_bdor</strain>
        <tissue evidence="4">Whole organism</tissue>
    </source>
</reference>
<sequence>MLSNRVIVLLLIATCVRCHPTPGDSLEKLSDLQIPTNRLRRGSDQPDRVPFSPRRLEKMLEKAILKIITGDLSNSNLLLLKSLNYSLEEVLAIRQRELGRKSTLEPLENEKQILEGSKDILQPEDKLKETIDYDAFNRKAVEDYESIGNKMEEYTTPVNYDLITRRIGDNSNGGFHANFDRAMEPHVVFKIRYDDSDIDSSSIERSRESGLSEGMKILGTLSSSSRPDAEPQVQSNVEISAIEANEANEANETNETNEANKTKDSGFDNSGTNDSVKSSKKVSLYEGLEWVEDDVYRVIPEALNYELGNYEEENETMEAEYQSGNSSIEMTDDYFGYQEDKDLDNRTIGNFTAYQQLAVAHRRERNQSIDSQVQNAIEEIKMRVLAMTGRFNLTANNNQVQREKLTMFAPTCEAPKNTDLETWSDPFSMNMHFEMNLTSSDHIVAARLRIYKLPQGNSTSTSASSSGHDDEEEEKKIRISVYYYTKSLKKHRSKKRLMDSVVTPLTPGGGHLALDVRQALRFWRQPHPSNNHGILVQVEDQDGKPLKPALYVQQDSCHANDEDTDEKAYQRVPAIFLQACSRYVRVVNGEAVTYVNCKNLRNSQH</sequence>
<dbReference type="AlphaFoldDB" id="A0A9R1SUN3"/>
<feature type="compositionally biased region" description="Low complexity" evidence="1">
    <location>
        <begin position="244"/>
        <end position="257"/>
    </location>
</feature>
<feature type="region of interest" description="Disordered" evidence="1">
    <location>
        <begin position="244"/>
        <end position="278"/>
    </location>
</feature>